<protein>
    <submittedName>
        <fullName evidence="2">Uncharacterized protein</fullName>
    </submittedName>
</protein>
<gene>
    <name evidence="2" type="ORF">CRYO30217_03103</name>
</gene>
<reference evidence="2" key="1">
    <citation type="submission" date="2021-04" db="EMBL/GenBank/DDBJ databases">
        <authorList>
            <person name="Rodrigo-Torres L."/>
            <person name="Arahal R. D."/>
            <person name="Lucena T."/>
        </authorList>
    </citation>
    <scope>NUCLEOTIDE SEQUENCE</scope>
    <source>
        <strain evidence="2">AS29M-1</strain>
    </source>
</reference>
<feature type="region of interest" description="Disordered" evidence="1">
    <location>
        <begin position="20"/>
        <end position="55"/>
    </location>
</feature>
<evidence type="ECO:0000313" key="2">
    <source>
        <dbReference type="EMBL" id="CAG5086384.1"/>
    </source>
</evidence>
<evidence type="ECO:0000256" key="1">
    <source>
        <dbReference type="SAM" id="MobiDB-lite"/>
    </source>
</evidence>
<dbReference type="RefSeq" id="WP_258543293.1">
    <property type="nucleotide sequence ID" value="NZ_OU015584.1"/>
</dbReference>
<accession>A0A916JQR8</accession>
<sequence length="170" mass="19246">MKKQTLLILTTSLLMFASCTDEPDENKNNDEATANNEQVEADEEGTEEKDSDLEEVDNYSLQGQWDDIVYQIESGNIDNLEMYLDYDAPTFSEEEWNYIDFSAPEYAEAFAAYDSFDELPKAEYFAPGARVVTVTFEYDAGEGEFFESACMIYVVNDNGLLWIIGSEMAG</sequence>
<dbReference type="EMBL" id="OU015584">
    <property type="protein sequence ID" value="CAG5086384.1"/>
    <property type="molecule type" value="Genomic_DNA"/>
</dbReference>
<name>A0A916JQR8_9FLAO</name>
<dbReference type="PROSITE" id="PS51257">
    <property type="entry name" value="PROKAR_LIPOPROTEIN"/>
    <property type="match status" value="1"/>
</dbReference>
<evidence type="ECO:0000313" key="3">
    <source>
        <dbReference type="Proteomes" id="UP000683507"/>
    </source>
</evidence>
<keyword evidence="3" id="KW-1185">Reference proteome</keyword>
<proteinExistence type="predicted"/>
<dbReference type="AlphaFoldDB" id="A0A916JQR8"/>
<dbReference type="KEGG" id="ptan:CRYO30217_03103"/>
<organism evidence="2 3">
    <name type="scientific">Parvicella tangerina</name>
    <dbReference type="NCBI Taxonomy" id="2829795"/>
    <lineage>
        <taxon>Bacteria</taxon>
        <taxon>Pseudomonadati</taxon>
        <taxon>Bacteroidota</taxon>
        <taxon>Flavobacteriia</taxon>
        <taxon>Flavobacteriales</taxon>
        <taxon>Parvicellaceae</taxon>
        <taxon>Parvicella</taxon>
    </lineage>
</organism>
<feature type="compositionally biased region" description="Acidic residues" evidence="1">
    <location>
        <begin position="39"/>
        <end position="55"/>
    </location>
</feature>
<dbReference type="Proteomes" id="UP000683507">
    <property type="component" value="Chromosome"/>
</dbReference>